<dbReference type="OrthoDB" id="3797628at2759"/>
<dbReference type="EMBL" id="LT554032">
    <property type="protein sequence ID" value="SAM03072.1"/>
    <property type="molecule type" value="Genomic_DNA"/>
</dbReference>
<dbReference type="STRING" id="4829.A0A168PVU8"/>
<proteinExistence type="predicted"/>
<gene>
    <name evidence="3" type="primary">ABSGL_08889.1 scaffold 10451</name>
</gene>
<protein>
    <recommendedName>
        <fullName evidence="2">Nuclear pore complex protein NUP96 C-terminal domain-containing protein</fullName>
    </recommendedName>
</protein>
<feature type="region of interest" description="Disordered" evidence="1">
    <location>
        <begin position="1"/>
        <end position="68"/>
    </location>
</feature>
<dbReference type="Proteomes" id="UP000078561">
    <property type="component" value="Unassembled WGS sequence"/>
</dbReference>
<organism evidence="3">
    <name type="scientific">Absidia glauca</name>
    <name type="common">Pin mould</name>
    <dbReference type="NCBI Taxonomy" id="4829"/>
    <lineage>
        <taxon>Eukaryota</taxon>
        <taxon>Fungi</taxon>
        <taxon>Fungi incertae sedis</taxon>
        <taxon>Mucoromycota</taxon>
        <taxon>Mucoromycotina</taxon>
        <taxon>Mucoromycetes</taxon>
        <taxon>Mucorales</taxon>
        <taxon>Cunninghamellaceae</taxon>
        <taxon>Absidia</taxon>
    </lineage>
</organism>
<dbReference type="InterPro" id="IPR021967">
    <property type="entry name" value="Nup98_C"/>
</dbReference>
<dbReference type="AlphaFoldDB" id="A0A168PVU8"/>
<feature type="compositionally biased region" description="Polar residues" evidence="1">
    <location>
        <begin position="1"/>
        <end position="16"/>
    </location>
</feature>
<sequence>MENLRNSASNGSTQAATLKRQIDSSGNQEVSESSSAKRAKRGSPSAEDQSMQQFSSLQSSRNTVASLNTQDKKVIDTVNSTSSSKDHTNKDLANKLIMTFVQNQSQIDAIDGSPHATLKTNLYSSPLVDHIMDSTAFDHDEQQFWDLAKTIFGEQVGTMNENSTTPSTPPLSPSSLLLSVTPTTGSIEPTTAIKKQRQRLTQWIRDTVSEETHKLGLRDSDFKDDWHRAFFYMSAGQISKAIDLVQQLGDDALGTMMMFHHQRPDIDVWETAQRQIAYWQKRGRFDSMPLYRRKMWYTLHGQLGYVDHIKEVVTQGLSWPQVVLLYTLYGGRLAGDFASGLTNYHKVVTIGDRGSSGGAVGIHQLLAKKHTAQVPSTCQWYLLLHWWATFSPSTAAKRPAYLDQELQMKLPLRCRWLLLLHVPDFFEADGDTIESWKREWCDELFHGNLGHLAIQAALFLTRPEAKIKNLLSVRMWWKEHYLSRQLQIPSVWLSDAKALYAYNHKNYDKEVDCYLEANEDDKAKDAILNHMLPALFLDSSRIDTITTYLGRLTTLFPDNMDLQQVISILHNIHIILNDYPRIISLSTVEQMATMVNEVTLAVQNLTTLTECEDLHDPTFCSKIARQLIITASTVMNDEQLCHLLQTCPVDIDVNEALLEHVSRAYSLGKEDTRHRQQQTASLIIIQETSTHRHTQLTTVVSVRYWLPRKSQFCMIYNQLLGFWSGFGKRG</sequence>
<keyword evidence="4" id="KW-1185">Reference proteome</keyword>
<feature type="compositionally biased region" description="Low complexity" evidence="1">
    <location>
        <begin position="49"/>
        <end position="60"/>
    </location>
</feature>
<reference evidence="3" key="1">
    <citation type="submission" date="2016-04" db="EMBL/GenBank/DDBJ databases">
        <authorList>
            <person name="Evans L.H."/>
            <person name="Alamgir A."/>
            <person name="Owens N."/>
            <person name="Weber N.D."/>
            <person name="Virtaneva K."/>
            <person name="Barbian K."/>
            <person name="Babar A."/>
            <person name="Rosenke K."/>
        </authorList>
    </citation>
    <scope>NUCLEOTIDE SEQUENCE [LARGE SCALE GENOMIC DNA]</scope>
    <source>
        <strain evidence="3">CBS 101.48</strain>
    </source>
</reference>
<name>A0A168PVU8_ABSGL</name>
<dbReference type="Pfam" id="PF12110">
    <property type="entry name" value="Nup96"/>
    <property type="match status" value="1"/>
</dbReference>
<evidence type="ECO:0000313" key="3">
    <source>
        <dbReference type="EMBL" id="SAM03072.1"/>
    </source>
</evidence>
<feature type="compositionally biased region" description="Low complexity" evidence="1">
    <location>
        <begin position="24"/>
        <end position="34"/>
    </location>
</feature>
<evidence type="ECO:0000256" key="1">
    <source>
        <dbReference type="SAM" id="MobiDB-lite"/>
    </source>
</evidence>
<dbReference type="InParanoid" id="A0A168PVU8"/>
<feature type="domain" description="Nuclear pore complex protein NUP96 C-terminal" evidence="2">
    <location>
        <begin position="228"/>
        <end position="500"/>
    </location>
</feature>
<dbReference type="OMA" id="CLWYQLL"/>
<evidence type="ECO:0000313" key="4">
    <source>
        <dbReference type="Proteomes" id="UP000078561"/>
    </source>
</evidence>
<accession>A0A168PVU8</accession>
<evidence type="ECO:0000259" key="2">
    <source>
        <dbReference type="Pfam" id="PF12110"/>
    </source>
</evidence>